<evidence type="ECO:0000313" key="1">
    <source>
        <dbReference type="EMBL" id="GIY74533.1"/>
    </source>
</evidence>
<name>A0AAV4VWY5_CAEEX</name>
<sequence length="106" mass="12088">MPEPVVHHLEVCVCDALEALDRFKKFGFQLFAKRITPLCKQFVLKHGEAVFFVITERQPDYVADSTWKKVQDGVVSRAEPLTTLCCEDSNTHEVDTVFNLAFSVKK</sequence>
<dbReference type="AlphaFoldDB" id="A0AAV4VWY5"/>
<dbReference type="EMBL" id="BPLR01015229">
    <property type="protein sequence ID" value="GIY74533.1"/>
    <property type="molecule type" value="Genomic_DNA"/>
</dbReference>
<dbReference type="SUPFAM" id="SSF54593">
    <property type="entry name" value="Glyoxalase/Bleomycin resistance protein/Dihydroxybiphenyl dioxygenase"/>
    <property type="match status" value="1"/>
</dbReference>
<keyword evidence="1" id="KW-0223">Dioxygenase</keyword>
<evidence type="ECO:0000313" key="2">
    <source>
        <dbReference type="Proteomes" id="UP001054945"/>
    </source>
</evidence>
<organism evidence="1 2">
    <name type="scientific">Caerostris extrusa</name>
    <name type="common">Bark spider</name>
    <name type="synonym">Caerostris bankana</name>
    <dbReference type="NCBI Taxonomy" id="172846"/>
    <lineage>
        <taxon>Eukaryota</taxon>
        <taxon>Metazoa</taxon>
        <taxon>Ecdysozoa</taxon>
        <taxon>Arthropoda</taxon>
        <taxon>Chelicerata</taxon>
        <taxon>Arachnida</taxon>
        <taxon>Araneae</taxon>
        <taxon>Araneomorphae</taxon>
        <taxon>Entelegynae</taxon>
        <taxon>Araneoidea</taxon>
        <taxon>Araneidae</taxon>
        <taxon>Caerostris</taxon>
    </lineage>
</organism>
<comment type="caution">
    <text evidence="1">The sequence shown here is derived from an EMBL/GenBank/DDBJ whole genome shotgun (WGS) entry which is preliminary data.</text>
</comment>
<keyword evidence="2" id="KW-1185">Reference proteome</keyword>
<reference evidence="1 2" key="1">
    <citation type="submission" date="2021-06" db="EMBL/GenBank/DDBJ databases">
        <title>Caerostris extrusa draft genome.</title>
        <authorList>
            <person name="Kono N."/>
            <person name="Arakawa K."/>
        </authorList>
    </citation>
    <scope>NUCLEOTIDE SEQUENCE [LARGE SCALE GENOMIC DNA]</scope>
</reference>
<dbReference type="Proteomes" id="UP001054945">
    <property type="component" value="Unassembled WGS sequence"/>
</dbReference>
<gene>
    <name evidence="1" type="primary">HPDL</name>
    <name evidence="1" type="ORF">CEXT_564821</name>
</gene>
<dbReference type="InterPro" id="IPR029068">
    <property type="entry name" value="Glyas_Bleomycin-R_OHBP_Dase"/>
</dbReference>
<keyword evidence="1" id="KW-0560">Oxidoreductase</keyword>
<dbReference type="GO" id="GO:0051213">
    <property type="term" value="F:dioxygenase activity"/>
    <property type="evidence" value="ECO:0007669"/>
    <property type="project" value="UniProtKB-KW"/>
</dbReference>
<dbReference type="Gene3D" id="3.10.180.10">
    <property type="entry name" value="2,3-Dihydroxybiphenyl 1,2-Dioxygenase, domain 1"/>
    <property type="match status" value="1"/>
</dbReference>
<proteinExistence type="predicted"/>
<protein>
    <submittedName>
        <fullName evidence="1">4-hydroxyphenylpyruvate dioxygenase-like protein</fullName>
    </submittedName>
</protein>
<accession>A0AAV4VWY5</accession>